<dbReference type="Proteomes" id="UP001233999">
    <property type="component" value="Unassembled WGS sequence"/>
</dbReference>
<organism evidence="1 2">
    <name type="scientific">Diploptera punctata</name>
    <name type="common">Pacific beetle cockroach</name>
    <dbReference type="NCBI Taxonomy" id="6984"/>
    <lineage>
        <taxon>Eukaryota</taxon>
        <taxon>Metazoa</taxon>
        <taxon>Ecdysozoa</taxon>
        <taxon>Arthropoda</taxon>
        <taxon>Hexapoda</taxon>
        <taxon>Insecta</taxon>
        <taxon>Pterygota</taxon>
        <taxon>Neoptera</taxon>
        <taxon>Polyneoptera</taxon>
        <taxon>Dictyoptera</taxon>
        <taxon>Blattodea</taxon>
        <taxon>Blaberoidea</taxon>
        <taxon>Blaberidae</taxon>
        <taxon>Diplopterinae</taxon>
        <taxon>Diploptera</taxon>
    </lineage>
</organism>
<keyword evidence="2" id="KW-1185">Reference proteome</keyword>
<name>A0AAD7ZWU7_DIPPU</name>
<feature type="non-terminal residue" evidence="1">
    <location>
        <position position="1"/>
    </location>
</feature>
<sequence length="181" mass="20555">YKIKKYWAVDARFSKCQQKKKKTLKHECTPSFRKPYNQPVLLLCERCAKYCSERITLQTVICSNFVIKLGSSGILKFMVLFFKNTTDDTLENDSVKRTPDGSLESNSFKRTPDGSLDNYRQKKILTVMKTADDDNIFKLLAKPITSVDESMKGLSECGIKIMGSETSHNCAVPELLCYVIA</sequence>
<proteinExistence type="predicted"/>
<reference evidence="1" key="2">
    <citation type="submission" date="2023-05" db="EMBL/GenBank/DDBJ databases">
        <authorList>
            <person name="Fouks B."/>
        </authorList>
    </citation>
    <scope>NUCLEOTIDE SEQUENCE</scope>
    <source>
        <strain evidence="1">Stay&amp;Tobe</strain>
        <tissue evidence="1">Testes</tissue>
    </source>
</reference>
<reference evidence="1" key="1">
    <citation type="journal article" date="2023" name="IScience">
        <title>Live-bearing cockroach genome reveals convergent evolutionary mechanisms linked to viviparity in insects and beyond.</title>
        <authorList>
            <person name="Fouks B."/>
            <person name="Harrison M.C."/>
            <person name="Mikhailova A.A."/>
            <person name="Marchal E."/>
            <person name="English S."/>
            <person name="Carruthers M."/>
            <person name="Jennings E.C."/>
            <person name="Chiamaka E.L."/>
            <person name="Frigard R.A."/>
            <person name="Pippel M."/>
            <person name="Attardo G.M."/>
            <person name="Benoit J.B."/>
            <person name="Bornberg-Bauer E."/>
            <person name="Tobe S.S."/>
        </authorList>
    </citation>
    <scope>NUCLEOTIDE SEQUENCE</scope>
    <source>
        <strain evidence="1">Stay&amp;Tobe</strain>
    </source>
</reference>
<protein>
    <submittedName>
        <fullName evidence="1">Uncharacterized protein</fullName>
    </submittedName>
</protein>
<gene>
    <name evidence="1" type="ORF">L9F63_018723</name>
</gene>
<evidence type="ECO:0000313" key="2">
    <source>
        <dbReference type="Proteomes" id="UP001233999"/>
    </source>
</evidence>
<comment type="caution">
    <text evidence="1">The sequence shown here is derived from an EMBL/GenBank/DDBJ whole genome shotgun (WGS) entry which is preliminary data.</text>
</comment>
<dbReference type="EMBL" id="JASPKZ010006058">
    <property type="protein sequence ID" value="KAJ9587851.1"/>
    <property type="molecule type" value="Genomic_DNA"/>
</dbReference>
<feature type="non-terminal residue" evidence="1">
    <location>
        <position position="181"/>
    </location>
</feature>
<evidence type="ECO:0000313" key="1">
    <source>
        <dbReference type="EMBL" id="KAJ9587851.1"/>
    </source>
</evidence>
<accession>A0AAD7ZWU7</accession>
<dbReference type="AlphaFoldDB" id="A0AAD7ZWU7"/>